<keyword evidence="5" id="KW-0460">Magnesium</keyword>
<reference evidence="6 7" key="1">
    <citation type="submission" date="2020-08" db="EMBL/GenBank/DDBJ databases">
        <title>Genomic Encyclopedia of Type Strains, Phase IV (KMG-IV): sequencing the most valuable type-strain genomes for metagenomic binning, comparative biology and taxonomic classification.</title>
        <authorList>
            <person name="Goeker M."/>
        </authorList>
    </citation>
    <scope>NUCLEOTIDE SEQUENCE [LARGE SCALE GENOMIC DNA]</scope>
    <source>
        <strain evidence="6 7">DSM 29007</strain>
    </source>
</reference>
<dbReference type="InterPro" id="IPR024185">
    <property type="entry name" value="FTHF_cligase-like_sf"/>
</dbReference>
<dbReference type="Pfam" id="PF01812">
    <property type="entry name" value="5-FTHF_cyc-lig"/>
    <property type="match status" value="1"/>
</dbReference>
<sequence length="186" mass="20430">MTKQQIRAAAKAALAAIPAEERARAEADIAARVWTVPEIAAARTLLLYAALPGEVSTDVIADEARRRGILLVYPRCLDDRRLALHVVDRHDALVPGRYGIREPDVDACPIHEVSAVDAALIPGLAWDRGRQRLGRGAGYYDRLLADPEWRGFRCGLFFAAQEVAAIPADPWDRPMDAIATDSDLIR</sequence>
<dbReference type="Proteomes" id="UP000582837">
    <property type="component" value="Unassembled WGS sequence"/>
</dbReference>
<proteinExistence type="inferred from homology"/>
<dbReference type="NCBIfam" id="TIGR02727">
    <property type="entry name" value="MTHFS_bact"/>
    <property type="match status" value="1"/>
</dbReference>
<name>A0A841H6D6_9BACT</name>
<feature type="binding site" evidence="4">
    <location>
        <begin position="132"/>
        <end position="140"/>
    </location>
    <ligand>
        <name>ATP</name>
        <dbReference type="ChEBI" id="CHEBI:30616"/>
    </ligand>
</feature>
<dbReference type="PANTHER" id="PTHR23407">
    <property type="entry name" value="ATPASE INHIBITOR/5-FORMYLTETRAHYDROFOLATE CYCLO-LIGASE"/>
    <property type="match status" value="1"/>
</dbReference>
<comment type="similarity">
    <text evidence="1 5">Belongs to the 5-formyltetrahydrofolate cyclo-ligase family.</text>
</comment>
<evidence type="ECO:0000313" key="6">
    <source>
        <dbReference type="EMBL" id="MBB6073289.1"/>
    </source>
</evidence>
<keyword evidence="2 4" id="KW-0547">Nucleotide-binding</keyword>
<dbReference type="GO" id="GO:0035999">
    <property type="term" value="P:tetrahydrofolate interconversion"/>
    <property type="evidence" value="ECO:0007669"/>
    <property type="project" value="TreeGrafter"/>
</dbReference>
<keyword evidence="3 4" id="KW-0067">ATP-binding</keyword>
<keyword evidence="5" id="KW-0479">Metal-binding</keyword>
<dbReference type="PANTHER" id="PTHR23407:SF1">
    <property type="entry name" value="5-FORMYLTETRAHYDROFOLATE CYCLO-LIGASE"/>
    <property type="match status" value="1"/>
</dbReference>
<dbReference type="EC" id="6.3.3.2" evidence="5"/>
<comment type="cofactor">
    <cofactor evidence="5">
        <name>Mg(2+)</name>
        <dbReference type="ChEBI" id="CHEBI:18420"/>
    </cofactor>
</comment>
<protein>
    <recommendedName>
        <fullName evidence="5">5-formyltetrahydrofolate cyclo-ligase</fullName>
        <ecNumber evidence="5">6.3.3.2</ecNumber>
    </recommendedName>
</protein>
<evidence type="ECO:0000256" key="3">
    <source>
        <dbReference type="ARBA" id="ARBA00022840"/>
    </source>
</evidence>
<gene>
    <name evidence="6" type="ORF">HNQ61_004956</name>
</gene>
<dbReference type="AlphaFoldDB" id="A0A841H6D6"/>
<dbReference type="EMBL" id="JACHIA010000023">
    <property type="protein sequence ID" value="MBB6073289.1"/>
    <property type="molecule type" value="Genomic_DNA"/>
</dbReference>
<dbReference type="GO" id="GO:0009396">
    <property type="term" value="P:folic acid-containing compound biosynthetic process"/>
    <property type="evidence" value="ECO:0007669"/>
    <property type="project" value="TreeGrafter"/>
</dbReference>
<comment type="catalytic activity">
    <reaction evidence="5">
        <text>(6S)-5-formyl-5,6,7,8-tetrahydrofolate + ATP = (6R)-5,10-methenyltetrahydrofolate + ADP + phosphate</text>
        <dbReference type="Rhea" id="RHEA:10488"/>
        <dbReference type="ChEBI" id="CHEBI:30616"/>
        <dbReference type="ChEBI" id="CHEBI:43474"/>
        <dbReference type="ChEBI" id="CHEBI:57455"/>
        <dbReference type="ChEBI" id="CHEBI:57457"/>
        <dbReference type="ChEBI" id="CHEBI:456216"/>
        <dbReference type="EC" id="6.3.3.2"/>
    </reaction>
</comment>
<dbReference type="InterPro" id="IPR037171">
    <property type="entry name" value="NagB/RpiA_transferase-like"/>
</dbReference>
<evidence type="ECO:0000256" key="1">
    <source>
        <dbReference type="ARBA" id="ARBA00010638"/>
    </source>
</evidence>
<dbReference type="Gene3D" id="3.40.50.10420">
    <property type="entry name" value="NagB/RpiA/CoA transferase-like"/>
    <property type="match status" value="1"/>
</dbReference>
<evidence type="ECO:0000256" key="5">
    <source>
        <dbReference type="RuleBase" id="RU361279"/>
    </source>
</evidence>
<organism evidence="6 7">
    <name type="scientific">Longimicrobium terrae</name>
    <dbReference type="NCBI Taxonomy" id="1639882"/>
    <lineage>
        <taxon>Bacteria</taxon>
        <taxon>Pseudomonadati</taxon>
        <taxon>Gemmatimonadota</taxon>
        <taxon>Longimicrobiia</taxon>
        <taxon>Longimicrobiales</taxon>
        <taxon>Longimicrobiaceae</taxon>
        <taxon>Longimicrobium</taxon>
    </lineage>
</organism>
<comment type="caution">
    <text evidence="6">The sequence shown here is derived from an EMBL/GenBank/DDBJ whole genome shotgun (WGS) entry which is preliminary data.</text>
</comment>
<evidence type="ECO:0000256" key="4">
    <source>
        <dbReference type="PIRSR" id="PIRSR006806-1"/>
    </source>
</evidence>
<keyword evidence="7" id="KW-1185">Reference proteome</keyword>
<dbReference type="InterPro" id="IPR002698">
    <property type="entry name" value="FTHF_cligase"/>
</dbReference>
<dbReference type="GO" id="GO:0030272">
    <property type="term" value="F:5-formyltetrahydrofolate cyclo-ligase activity"/>
    <property type="evidence" value="ECO:0007669"/>
    <property type="project" value="UniProtKB-EC"/>
</dbReference>
<dbReference type="RefSeq" id="WP_170032916.1">
    <property type="nucleotide sequence ID" value="NZ_JABDTL010000001.1"/>
</dbReference>
<evidence type="ECO:0000313" key="7">
    <source>
        <dbReference type="Proteomes" id="UP000582837"/>
    </source>
</evidence>
<dbReference type="SUPFAM" id="SSF100950">
    <property type="entry name" value="NagB/RpiA/CoA transferase-like"/>
    <property type="match status" value="1"/>
</dbReference>
<evidence type="ECO:0000256" key="2">
    <source>
        <dbReference type="ARBA" id="ARBA00022741"/>
    </source>
</evidence>
<dbReference type="GO" id="GO:0005524">
    <property type="term" value="F:ATP binding"/>
    <property type="evidence" value="ECO:0007669"/>
    <property type="project" value="UniProtKB-KW"/>
</dbReference>
<dbReference type="GO" id="GO:0046872">
    <property type="term" value="F:metal ion binding"/>
    <property type="evidence" value="ECO:0007669"/>
    <property type="project" value="UniProtKB-KW"/>
</dbReference>
<dbReference type="PIRSF" id="PIRSF006806">
    <property type="entry name" value="FTHF_cligase"/>
    <property type="match status" value="1"/>
</dbReference>
<accession>A0A841H6D6</accession>
<feature type="binding site" evidence="4">
    <location>
        <position position="54"/>
    </location>
    <ligand>
        <name>substrate</name>
    </ligand>
</feature>
<feature type="binding site" evidence="4">
    <location>
        <begin position="3"/>
        <end position="7"/>
    </location>
    <ligand>
        <name>ATP</name>
        <dbReference type="ChEBI" id="CHEBI:30616"/>
    </ligand>
</feature>
<keyword evidence="6" id="KW-0436">Ligase</keyword>